<name>A0AA88J4W5_FICCA</name>
<keyword evidence="3" id="KW-1185">Reference proteome</keyword>
<feature type="compositionally biased region" description="Basic and acidic residues" evidence="1">
    <location>
        <begin position="80"/>
        <end position="96"/>
    </location>
</feature>
<dbReference type="AlphaFoldDB" id="A0AA88J4W5"/>
<dbReference type="EMBL" id="BTGU01000218">
    <property type="protein sequence ID" value="GMN65178.1"/>
    <property type="molecule type" value="Genomic_DNA"/>
</dbReference>
<reference evidence="2" key="1">
    <citation type="submission" date="2023-07" db="EMBL/GenBank/DDBJ databases">
        <title>draft genome sequence of fig (Ficus carica).</title>
        <authorList>
            <person name="Takahashi T."/>
            <person name="Nishimura K."/>
        </authorList>
    </citation>
    <scope>NUCLEOTIDE SEQUENCE</scope>
</reference>
<feature type="region of interest" description="Disordered" evidence="1">
    <location>
        <begin position="69"/>
        <end position="96"/>
    </location>
</feature>
<evidence type="ECO:0000313" key="2">
    <source>
        <dbReference type="EMBL" id="GMN65178.1"/>
    </source>
</evidence>
<accession>A0AA88J4W5</accession>
<sequence>MSWPRGGDLPLVRRSASPQLEIFPVAAMRRRSDKISSAHGEISPIMALGGRSLPSQPGGGDCMAKLARTEVGRDSGLGQRQERSGQSWRREKLVEG</sequence>
<comment type="caution">
    <text evidence="2">The sequence shown here is derived from an EMBL/GenBank/DDBJ whole genome shotgun (WGS) entry which is preliminary data.</text>
</comment>
<evidence type="ECO:0000256" key="1">
    <source>
        <dbReference type="SAM" id="MobiDB-lite"/>
    </source>
</evidence>
<evidence type="ECO:0000313" key="3">
    <source>
        <dbReference type="Proteomes" id="UP001187192"/>
    </source>
</evidence>
<proteinExistence type="predicted"/>
<organism evidence="2 3">
    <name type="scientific">Ficus carica</name>
    <name type="common">Common fig</name>
    <dbReference type="NCBI Taxonomy" id="3494"/>
    <lineage>
        <taxon>Eukaryota</taxon>
        <taxon>Viridiplantae</taxon>
        <taxon>Streptophyta</taxon>
        <taxon>Embryophyta</taxon>
        <taxon>Tracheophyta</taxon>
        <taxon>Spermatophyta</taxon>
        <taxon>Magnoliopsida</taxon>
        <taxon>eudicotyledons</taxon>
        <taxon>Gunneridae</taxon>
        <taxon>Pentapetalae</taxon>
        <taxon>rosids</taxon>
        <taxon>fabids</taxon>
        <taxon>Rosales</taxon>
        <taxon>Moraceae</taxon>
        <taxon>Ficeae</taxon>
        <taxon>Ficus</taxon>
    </lineage>
</organism>
<dbReference type="Proteomes" id="UP001187192">
    <property type="component" value="Unassembled WGS sequence"/>
</dbReference>
<gene>
    <name evidence="2" type="ORF">TIFTF001_034258</name>
</gene>
<protein>
    <submittedName>
        <fullName evidence="2">Uncharacterized protein</fullName>
    </submittedName>
</protein>